<dbReference type="OrthoDB" id="9790710at2"/>
<dbReference type="CDD" id="cd03801">
    <property type="entry name" value="GT4_PimA-like"/>
    <property type="match status" value="1"/>
</dbReference>
<protein>
    <submittedName>
        <fullName evidence="2">Glycosyltransferase involved in cell wall biosynthesis</fullName>
    </submittedName>
</protein>
<evidence type="ECO:0000313" key="2">
    <source>
        <dbReference type="EMBL" id="TDO23159.1"/>
    </source>
</evidence>
<evidence type="ECO:0000259" key="1">
    <source>
        <dbReference type="Pfam" id="PF00534"/>
    </source>
</evidence>
<dbReference type="InterPro" id="IPR001296">
    <property type="entry name" value="Glyco_trans_1"/>
</dbReference>
<evidence type="ECO:0000313" key="3">
    <source>
        <dbReference type="Proteomes" id="UP000295499"/>
    </source>
</evidence>
<accession>A0A4R6ILX2</accession>
<organism evidence="2 3">
    <name type="scientific">Pedobacter duraquae</name>
    <dbReference type="NCBI Taxonomy" id="425511"/>
    <lineage>
        <taxon>Bacteria</taxon>
        <taxon>Pseudomonadati</taxon>
        <taxon>Bacteroidota</taxon>
        <taxon>Sphingobacteriia</taxon>
        <taxon>Sphingobacteriales</taxon>
        <taxon>Sphingobacteriaceae</taxon>
        <taxon>Pedobacter</taxon>
    </lineage>
</organism>
<keyword evidence="2" id="KW-0808">Transferase</keyword>
<reference evidence="2 3" key="1">
    <citation type="submission" date="2019-03" db="EMBL/GenBank/DDBJ databases">
        <title>Genomic Encyclopedia of Archaeal and Bacterial Type Strains, Phase II (KMG-II): from individual species to whole genera.</title>
        <authorList>
            <person name="Goeker M."/>
        </authorList>
    </citation>
    <scope>NUCLEOTIDE SEQUENCE [LARGE SCALE GENOMIC DNA]</scope>
    <source>
        <strain evidence="2 3">DSM 19034</strain>
    </source>
</reference>
<dbReference type="InterPro" id="IPR050194">
    <property type="entry name" value="Glycosyltransferase_grp1"/>
</dbReference>
<sequence length="379" mass="42865">MKKLAIVTTHPIQYYAPVFKLLAAQLELKVFYTAGKSQAVYDHGFRQHVEWHLPLLEGYNFEFIENPAKDPGSHHFNGVAGTNILARIEDFDPDVLLVYGWAYKDHLKVLRHFKNKISILFRGDSTLTDRLPFWKLTLKSLLLTWVYKHVDHALYVGMQNKQYFKKYGIKESQLSFAPHAIDNERFADPRAEEAMDLRESLGITSSAILVLFAGKLEPKKDPTALIDAFLSLDNEHVELLFAGSGMLEQELKNKARASNNRKIHFLPFQNQPQMPALYQACDLFCLPSKGPGETWGLAINEAMAAGKAILTSNCTGAAADLVDDTNGKVFDVNDPTDLKRKLEELTQGKHLLKKMGEVSAIKIKKWNFETQVKEIIAHV</sequence>
<dbReference type="PANTHER" id="PTHR45947">
    <property type="entry name" value="SULFOQUINOVOSYL TRANSFERASE SQD2"/>
    <property type="match status" value="1"/>
</dbReference>
<keyword evidence="3" id="KW-1185">Reference proteome</keyword>
<dbReference type="Proteomes" id="UP000295499">
    <property type="component" value="Unassembled WGS sequence"/>
</dbReference>
<dbReference type="RefSeq" id="WP_133555116.1">
    <property type="nucleotide sequence ID" value="NZ_SNWM01000002.1"/>
</dbReference>
<dbReference type="EMBL" id="SNWM01000002">
    <property type="protein sequence ID" value="TDO23159.1"/>
    <property type="molecule type" value="Genomic_DNA"/>
</dbReference>
<dbReference type="GO" id="GO:0016757">
    <property type="term" value="F:glycosyltransferase activity"/>
    <property type="evidence" value="ECO:0007669"/>
    <property type="project" value="InterPro"/>
</dbReference>
<feature type="domain" description="Glycosyl transferase family 1" evidence="1">
    <location>
        <begin position="197"/>
        <end position="357"/>
    </location>
</feature>
<dbReference type="PANTHER" id="PTHR45947:SF3">
    <property type="entry name" value="SULFOQUINOVOSYL TRANSFERASE SQD2"/>
    <property type="match status" value="1"/>
</dbReference>
<dbReference type="AlphaFoldDB" id="A0A4R6ILX2"/>
<gene>
    <name evidence="2" type="ORF">CLV32_2146</name>
</gene>
<name>A0A4R6ILX2_9SPHI</name>
<dbReference type="SUPFAM" id="SSF53756">
    <property type="entry name" value="UDP-Glycosyltransferase/glycogen phosphorylase"/>
    <property type="match status" value="1"/>
</dbReference>
<dbReference type="Gene3D" id="3.40.50.2000">
    <property type="entry name" value="Glycogen Phosphorylase B"/>
    <property type="match status" value="2"/>
</dbReference>
<proteinExistence type="predicted"/>
<comment type="caution">
    <text evidence="2">The sequence shown here is derived from an EMBL/GenBank/DDBJ whole genome shotgun (WGS) entry which is preliminary data.</text>
</comment>
<dbReference type="Pfam" id="PF00534">
    <property type="entry name" value="Glycos_transf_1"/>
    <property type="match status" value="1"/>
</dbReference>